<feature type="non-terminal residue" evidence="2">
    <location>
        <position position="1"/>
    </location>
</feature>
<feature type="compositionally biased region" description="Low complexity" evidence="1">
    <location>
        <begin position="97"/>
        <end position="106"/>
    </location>
</feature>
<protein>
    <submittedName>
        <fullName evidence="2">Uncharacterized protein</fullName>
    </submittedName>
</protein>
<organism evidence="2">
    <name type="scientific">uncultured Actinomycetospora sp</name>
    <dbReference type="NCBI Taxonomy" id="1135996"/>
    <lineage>
        <taxon>Bacteria</taxon>
        <taxon>Bacillati</taxon>
        <taxon>Actinomycetota</taxon>
        <taxon>Actinomycetes</taxon>
        <taxon>Pseudonocardiales</taxon>
        <taxon>Pseudonocardiaceae</taxon>
        <taxon>Actinomycetospora</taxon>
        <taxon>environmental samples</taxon>
    </lineage>
</organism>
<gene>
    <name evidence="2" type="ORF">AVDCRST_MAG54-4694</name>
</gene>
<sequence length="181" mass="19905">EHHDHHHRLPRRPPVRAAGRPLDAPRQPVERLDALPRAAAARPRGLEPRVARLVGGARRRRRPGVHGGPTADLPPAPVDAELGVPGGARRADRLRARPGGPAAAVRDLAGAGRDHRLAGARDGDPRRRPPPARPAPHRRRARDRPVREGLVHRPRRPALRGHEDPRPRLRRVGVPRAARPL</sequence>
<feature type="non-terminal residue" evidence="2">
    <location>
        <position position="181"/>
    </location>
</feature>
<feature type="compositionally biased region" description="Basic residues" evidence="1">
    <location>
        <begin position="1"/>
        <end position="14"/>
    </location>
</feature>
<evidence type="ECO:0000313" key="2">
    <source>
        <dbReference type="EMBL" id="CAA9293961.1"/>
    </source>
</evidence>
<dbReference type="EMBL" id="CADCTH010000592">
    <property type="protein sequence ID" value="CAA9293961.1"/>
    <property type="molecule type" value="Genomic_DNA"/>
</dbReference>
<proteinExistence type="predicted"/>
<name>A0A6J4K3H6_9PSEU</name>
<dbReference type="AlphaFoldDB" id="A0A6J4K3H6"/>
<evidence type="ECO:0000256" key="1">
    <source>
        <dbReference type="SAM" id="MobiDB-lite"/>
    </source>
</evidence>
<reference evidence="2" key="1">
    <citation type="submission" date="2020-02" db="EMBL/GenBank/DDBJ databases">
        <authorList>
            <person name="Meier V. D."/>
        </authorList>
    </citation>
    <scope>NUCLEOTIDE SEQUENCE</scope>
    <source>
        <strain evidence="2">AVDCRST_MAG54</strain>
    </source>
</reference>
<feature type="compositionally biased region" description="Basic and acidic residues" evidence="1">
    <location>
        <begin position="112"/>
        <end position="127"/>
    </location>
</feature>
<accession>A0A6J4K3H6</accession>
<feature type="region of interest" description="Disordered" evidence="1">
    <location>
        <begin position="1"/>
        <end position="181"/>
    </location>
</feature>